<name>A0AAD6Y481_9AGAR</name>
<sequence length="236" mass="26542">MPTSTFPSPDGTLGAVQIGFIVSTFLFGIVTLQTFNYYWNYPQDSVGLKLLVGVIWLLEVGHSICGWAAIYSISITYYGQPQHILNPPAVLGFLPLFSAIPIVLVQVNTLRAPQTYPLRLISNFRQQWFFCLRIGRLSGRWHFARLLALFCAIPTVLTVVIVVMFELGPGFATLETGKGRLLMTIATSLLPSGHILLAGALCYYLRQLRYPSEFDRPRTIVDNIMIWTIETTLLIW</sequence>
<feature type="transmembrane region" description="Helical" evidence="1">
    <location>
        <begin position="50"/>
        <end position="70"/>
    </location>
</feature>
<feature type="transmembrane region" description="Helical" evidence="1">
    <location>
        <begin position="90"/>
        <end position="110"/>
    </location>
</feature>
<keyword evidence="3" id="KW-1185">Reference proteome</keyword>
<dbReference type="PANTHER" id="PTHR40465">
    <property type="entry name" value="CHROMOSOME 1, WHOLE GENOME SHOTGUN SEQUENCE"/>
    <property type="match status" value="1"/>
</dbReference>
<organism evidence="2 3">
    <name type="scientific">Mycena pura</name>
    <dbReference type="NCBI Taxonomy" id="153505"/>
    <lineage>
        <taxon>Eukaryota</taxon>
        <taxon>Fungi</taxon>
        <taxon>Dikarya</taxon>
        <taxon>Basidiomycota</taxon>
        <taxon>Agaricomycotina</taxon>
        <taxon>Agaricomycetes</taxon>
        <taxon>Agaricomycetidae</taxon>
        <taxon>Agaricales</taxon>
        <taxon>Marasmiineae</taxon>
        <taxon>Mycenaceae</taxon>
        <taxon>Mycena</taxon>
    </lineage>
</organism>
<dbReference type="PANTHER" id="PTHR40465:SF1">
    <property type="entry name" value="DUF6534 DOMAIN-CONTAINING PROTEIN"/>
    <property type="match status" value="1"/>
</dbReference>
<gene>
    <name evidence="2" type="ORF">GGX14DRAFT_571944</name>
</gene>
<evidence type="ECO:0000313" key="2">
    <source>
        <dbReference type="EMBL" id="KAJ7200537.1"/>
    </source>
</evidence>
<keyword evidence="1" id="KW-0812">Transmembrane</keyword>
<feature type="transmembrane region" description="Helical" evidence="1">
    <location>
        <begin position="143"/>
        <end position="165"/>
    </location>
</feature>
<feature type="transmembrane region" description="Helical" evidence="1">
    <location>
        <begin position="15"/>
        <end position="38"/>
    </location>
</feature>
<dbReference type="AlphaFoldDB" id="A0AAD6Y481"/>
<dbReference type="EMBL" id="JARJCW010000062">
    <property type="protein sequence ID" value="KAJ7200537.1"/>
    <property type="molecule type" value="Genomic_DNA"/>
</dbReference>
<feature type="transmembrane region" description="Helical" evidence="1">
    <location>
        <begin position="185"/>
        <end position="205"/>
    </location>
</feature>
<evidence type="ECO:0000313" key="3">
    <source>
        <dbReference type="Proteomes" id="UP001219525"/>
    </source>
</evidence>
<dbReference type="Proteomes" id="UP001219525">
    <property type="component" value="Unassembled WGS sequence"/>
</dbReference>
<comment type="caution">
    <text evidence="2">The sequence shown here is derived from an EMBL/GenBank/DDBJ whole genome shotgun (WGS) entry which is preliminary data.</text>
</comment>
<reference evidence="2" key="1">
    <citation type="submission" date="2023-03" db="EMBL/GenBank/DDBJ databases">
        <title>Massive genome expansion in bonnet fungi (Mycena s.s.) driven by repeated elements and novel gene families across ecological guilds.</title>
        <authorList>
            <consortium name="Lawrence Berkeley National Laboratory"/>
            <person name="Harder C.B."/>
            <person name="Miyauchi S."/>
            <person name="Viragh M."/>
            <person name="Kuo A."/>
            <person name="Thoen E."/>
            <person name="Andreopoulos B."/>
            <person name="Lu D."/>
            <person name="Skrede I."/>
            <person name="Drula E."/>
            <person name="Henrissat B."/>
            <person name="Morin E."/>
            <person name="Kohler A."/>
            <person name="Barry K."/>
            <person name="LaButti K."/>
            <person name="Morin E."/>
            <person name="Salamov A."/>
            <person name="Lipzen A."/>
            <person name="Mereny Z."/>
            <person name="Hegedus B."/>
            <person name="Baldrian P."/>
            <person name="Stursova M."/>
            <person name="Weitz H."/>
            <person name="Taylor A."/>
            <person name="Grigoriev I.V."/>
            <person name="Nagy L.G."/>
            <person name="Martin F."/>
            <person name="Kauserud H."/>
        </authorList>
    </citation>
    <scope>NUCLEOTIDE SEQUENCE</scope>
    <source>
        <strain evidence="2">9144</strain>
    </source>
</reference>
<protein>
    <submittedName>
        <fullName evidence="2">Uncharacterized protein</fullName>
    </submittedName>
</protein>
<keyword evidence="1" id="KW-1133">Transmembrane helix</keyword>
<evidence type="ECO:0000256" key="1">
    <source>
        <dbReference type="SAM" id="Phobius"/>
    </source>
</evidence>
<accession>A0AAD6Y481</accession>
<proteinExistence type="predicted"/>
<keyword evidence="1" id="KW-0472">Membrane</keyword>